<feature type="domain" description="Filamentation induced by cAMP protein Fic-like C-terminal" evidence="2">
    <location>
        <begin position="40"/>
        <end position="98"/>
    </location>
</feature>
<dbReference type="RefSeq" id="WP_006907107.1">
    <property type="nucleotide sequence ID" value="NZ_GG665867.1"/>
</dbReference>
<keyword evidence="4" id="KW-1185">Reference proteome</keyword>
<dbReference type="Proteomes" id="UP000003494">
    <property type="component" value="Unassembled WGS sequence"/>
</dbReference>
<sequence length="404" mass="46442">MREAGLKEPVFADERGSFSVTLYKEAQVTAIHQAMGQSDQETRLLVFLEEPRNRQEIAEYLGIGTVSYAIQAYIHPLIERGLVNMTIPQKPRSRKQMYVRSVNYGRKKHNEKQQILRQDLSEKEERPGGIFLVHLLMEEACALPSREKMMETMTRHLGVLDCVNYDDKSAACFSPREYFMESEDGKSFSPILFVSVCEKIEKPILNELELTQLWDCPDGEEILASCPYQIIASDMMAACLDYKQRAKMLVRYMQALAELFPTARAFVFETSKKMLTTEEIASCEQDGELCFLRYAVNIRFFKIRGTDDCMVDSVGMSTLFLPDVQYHYHGLKVEEVVKHAYDVLIYMFEQDCPFENGDSVAGLREGQYDDAVPWKVYYEEALIQPVRQVVDVDTGEYAAGKREE</sequence>
<dbReference type="STRING" id="626523.GCWU000342_02130"/>
<dbReference type="InterPro" id="IPR025357">
    <property type="entry name" value="DUF4261"/>
</dbReference>
<evidence type="ECO:0000259" key="1">
    <source>
        <dbReference type="Pfam" id="PF14080"/>
    </source>
</evidence>
<name>C4GDF7_9FIRM</name>
<gene>
    <name evidence="3" type="ORF">GCWU000342_02130</name>
</gene>
<accession>C4GDF7</accession>
<comment type="caution">
    <text evidence="3">The sequence shown here is derived from an EMBL/GenBank/DDBJ whole genome shotgun (WGS) entry which is preliminary data.</text>
</comment>
<feature type="domain" description="DUF4261" evidence="1">
    <location>
        <begin position="312"/>
        <end position="392"/>
    </location>
</feature>
<reference evidence="3" key="1">
    <citation type="submission" date="2009-04" db="EMBL/GenBank/DDBJ databases">
        <authorList>
            <person name="Weinstock G."/>
            <person name="Sodergren E."/>
            <person name="Clifton S."/>
            <person name="Fulton L."/>
            <person name="Fulton B."/>
            <person name="Courtney L."/>
            <person name="Fronick C."/>
            <person name="Harrison M."/>
            <person name="Strong C."/>
            <person name="Farmer C."/>
            <person name="Delahaunty K."/>
            <person name="Markovic C."/>
            <person name="Hall O."/>
            <person name="Minx P."/>
            <person name="Tomlinson C."/>
            <person name="Mitreva M."/>
            <person name="Nelson J."/>
            <person name="Hou S."/>
            <person name="Wollam A."/>
            <person name="Pepin K.H."/>
            <person name="Johnson M."/>
            <person name="Bhonagiri V."/>
            <person name="Nash W.E."/>
            <person name="Warren W."/>
            <person name="Chinwalla A."/>
            <person name="Mardis E.R."/>
            <person name="Wilson R.K."/>
        </authorList>
    </citation>
    <scope>NUCLEOTIDE SEQUENCE [LARGE SCALE GENOMIC DNA]</scope>
    <source>
        <strain evidence="3">DSM 14600</strain>
    </source>
</reference>
<organism evidence="3 4">
    <name type="scientific">Shuttleworthella satelles DSM 14600</name>
    <dbReference type="NCBI Taxonomy" id="626523"/>
    <lineage>
        <taxon>Bacteria</taxon>
        <taxon>Bacillati</taxon>
        <taxon>Bacillota</taxon>
        <taxon>Clostridia</taxon>
        <taxon>Lachnospirales</taxon>
        <taxon>Lachnospiraceae</taxon>
        <taxon>Shuttleworthella</taxon>
    </lineage>
</organism>
<dbReference type="Pfam" id="PF14080">
    <property type="entry name" value="DUF4261"/>
    <property type="match status" value="1"/>
</dbReference>
<dbReference type="eggNOG" id="COG2865">
    <property type="taxonomic scope" value="Bacteria"/>
</dbReference>
<evidence type="ECO:0000259" key="2">
    <source>
        <dbReference type="Pfam" id="PF21247"/>
    </source>
</evidence>
<proteinExistence type="predicted"/>
<dbReference type="InterPro" id="IPR049514">
    <property type="entry name" value="Fic-like_C"/>
</dbReference>
<dbReference type="AlphaFoldDB" id="C4GDF7"/>
<protein>
    <submittedName>
        <fullName evidence="3">Uncharacterized protein</fullName>
    </submittedName>
</protein>
<evidence type="ECO:0000313" key="3">
    <source>
        <dbReference type="EMBL" id="EEP27436.1"/>
    </source>
</evidence>
<evidence type="ECO:0000313" key="4">
    <source>
        <dbReference type="Proteomes" id="UP000003494"/>
    </source>
</evidence>
<dbReference type="EMBL" id="ACIP02000007">
    <property type="protein sequence ID" value="EEP27436.1"/>
    <property type="molecule type" value="Genomic_DNA"/>
</dbReference>
<dbReference type="HOGENOM" id="CLU_056940_0_0_9"/>
<dbReference type="Pfam" id="PF21247">
    <property type="entry name" value="Fic-like_C"/>
    <property type="match status" value="1"/>
</dbReference>